<dbReference type="AlphaFoldDB" id="A0A8J6YVE4"/>
<dbReference type="GO" id="GO:0016682">
    <property type="term" value="F:oxidoreductase activity, acting on diphenols and related substances as donors, oxygen as acceptor"/>
    <property type="evidence" value="ECO:0007669"/>
    <property type="project" value="InterPro"/>
</dbReference>
<evidence type="ECO:0000256" key="11">
    <source>
        <dbReference type="ARBA" id="ARBA00023136"/>
    </source>
</evidence>
<dbReference type="PROSITE" id="PS50999">
    <property type="entry name" value="COX2_TM"/>
    <property type="match status" value="1"/>
</dbReference>
<evidence type="ECO:0000256" key="15">
    <source>
        <dbReference type="SAM" id="Phobius"/>
    </source>
</evidence>
<evidence type="ECO:0000256" key="6">
    <source>
        <dbReference type="ARBA" id="ARBA00022692"/>
    </source>
</evidence>
<feature type="transmembrane region" description="Helical" evidence="15">
    <location>
        <begin position="77"/>
        <end position="97"/>
    </location>
</feature>
<dbReference type="InterPro" id="IPR045187">
    <property type="entry name" value="CcO_II"/>
</dbReference>
<evidence type="ECO:0000256" key="13">
    <source>
        <dbReference type="ARBA" id="ARBA00023288"/>
    </source>
</evidence>
<dbReference type="GO" id="GO:0004129">
    <property type="term" value="F:cytochrome-c oxidase activity"/>
    <property type="evidence" value="ECO:0007669"/>
    <property type="project" value="InterPro"/>
</dbReference>
<dbReference type="SUPFAM" id="SSF81464">
    <property type="entry name" value="Cytochrome c oxidase subunit II-like, transmembrane region"/>
    <property type="match status" value="1"/>
</dbReference>
<comment type="similarity">
    <text evidence="2">Belongs to the cytochrome c oxidase subunit 2 family.</text>
</comment>
<evidence type="ECO:0000256" key="3">
    <source>
        <dbReference type="ARBA" id="ARBA00022448"/>
    </source>
</evidence>
<dbReference type="GO" id="GO:0005507">
    <property type="term" value="F:copper ion binding"/>
    <property type="evidence" value="ECO:0007669"/>
    <property type="project" value="InterPro"/>
</dbReference>
<organism evidence="18 19">
    <name type="scientific">Mangrovicoccus algicola</name>
    <dbReference type="NCBI Taxonomy" id="2771008"/>
    <lineage>
        <taxon>Bacteria</taxon>
        <taxon>Pseudomonadati</taxon>
        <taxon>Pseudomonadota</taxon>
        <taxon>Alphaproteobacteria</taxon>
        <taxon>Rhodobacterales</taxon>
        <taxon>Paracoccaceae</taxon>
        <taxon>Mangrovicoccus</taxon>
    </lineage>
</organism>
<dbReference type="InterPro" id="IPR008972">
    <property type="entry name" value="Cupredoxin"/>
</dbReference>
<dbReference type="Gene3D" id="1.10.287.90">
    <property type="match status" value="1"/>
</dbReference>
<evidence type="ECO:0000256" key="1">
    <source>
        <dbReference type="ARBA" id="ARBA00004651"/>
    </source>
</evidence>
<keyword evidence="19" id="KW-1185">Reference proteome</keyword>
<keyword evidence="10" id="KW-0560">Oxidoreductase</keyword>
<evidence type="ECO:0000256" key="7">
    <source>
        <dbReference type="ARBA" id="ARBA00022729"/>
    </source>
</evidence>
<dbReference type="PANTHER" id="PTHR22888">
    <property type="entry name" value="CYTOCHROME C OXIDASE, SUBUNIT II"/>
    <property type="match status" value="1"/>
</dbReference>
<dbReference type="CDD" id="cd04212">
    <property type="entry name" value="CuRO_UO_II"/>
    <property type="match status" value="1"/>
</dbReference>
<evidence type="ECO:0000256" key="14">
    <source>
        <dbReference type="ARBA" id="ARBA00030198"/>
    </source>
</evidence>
<dbReference type="PANTHER" id="PTHR22888:SF18">
    <property type="entry name" value="CYTOCHROME BO(3) UBIQUINOL OXIDASE SUBUNIT 2"/>
    <property type="match status" value="1"/>
</dbReference>
<evidence type="ECO:0000259" key="17">
    <source>
        <dbReference type="PROSITE" id="PS50999"/>
    </source>
</evidence>
<feature type="domain" description="Cytochrome oxidase subunit II transmembrane region profile" evidence="17">
    <location>
        <begin position="7"/>
        <end position="105"/>
    </location>
</feature>
<evidence type="ECO:0000256" key="9">
    <source>
        <dbReference type="ARBA" id="ARBA00022989"/>
    </source>
</evidence>
<evidence type="ECO:0000256" key="8">
    <source>
        <dbReference type="ARBA" id="ARBA00022982"/>
    </source>
</evidence>
<evidence type="ECO:0000256" key="5">
    <source>
        <dbReference type="ARBA" id="ARBA00022660"/>
    </source>
</evidence>
<keyword evidence="4" id="KW-1003">Cell membrane</keyword>
<dbReference type="InterPro" id="IPR002429">
    <property type="entry name" value="CcO_II-like_C"/>
</dbReference>
<dbReference type="NCBIfam" id="TIGR01433">
    <property type="entry name" value="CyoA"/>
    <property type="match status" value="1"/>
</dbReference>
<dbReference type="GO" id="GO:0009486">
    <property type="term" value="F:cytochrome bo3 ubiquinol oxidase activity"/>
    <property type="evidence" value="ECO:0007669"/>
    <property type="project" value="InterPro"/>
</dbReference>
<keyword evidence="5" id="KW-0679">Respiratory chain</keyword>
<accession>A0A8J6YVE4</accession>
<dbReference type="EMBL" id="JACVXA010000024">
    <property type="protein sequence ID" value="MBE3638530.1"/>
    <property type="molecule type" value="Genomic_DNA"/>
</dbReference>
<keyword evidence="12" id="KW-0564">Palmitate</keyword>
<dbReference type="InterPro" id="IPR034227">
    <property type="entry name" value="CuRO_UO_II"/>
</dbReference>
<dbReference type="SUPFAM" id="SSF49503">
    <property type="entry name" value="Cupredoxins"/>
    <property type="match status" value="1"/>
</dbReference>
<keyword evidence="13" id="KW-0449">Lipoprotein</keyword>
<dbReference type="InterPro" id="IPR010514">
    <property type="entry name" value="COX_ARM"/>
</dbReference>
<feature type="transmembrane region" description="Helical" evidence="15">
    <location>
        <begin position="29"/>
        <end position="53"/>
    </location>
</feature>
<keyword evidence="7" id="KW-0732">Signal</keyword>
<dbReference type="PROSITE" id="PS50857">
    <property type="entry name" value="COX2_CUA"/>
    <property type="match status" value="1"/>
</dbReference>
<evidence type="ECO:0000313" key="18">
    <source>
        <dbReference type="EMBL" id="MBE3638530.1"/>
    </source>
</evidence>
<dbReference type="InterPro" id="IPR006333">
    <property type="entry name" value="Cyt_o_ubiquinol_oxidase_su2"/>
</dbReference>
<dbReference type="GO" id="GO:0042773">
    <property type="term" value="P:ATP synthesis coupled electron transport"/>
    <property type="evidence" value="ECO:0007669"/>
    <property type="project" value="TreeGrafter"/>
</dbReference>
<feature type="domain" description="Cytochrome oxidase subunit II copper A binding" evidence="16">
    <location>
        <begin position="111"/>
        <end position="223"/>
    </location>
</feature>
<name>A0A8J6YVE4_9RHOB</name>
<evidence type="ECO:0000313" key="19">
    <source>
        <dbReference type="Proteomes" id="UP000609121"/>
    </source>
</evidence>
<gene>
    <name evidence="18" type="primary">cyoA</name>
    <name evidence="18" type="ORF">ICN82_09975</name>
</gene>
<proteinExistence type="inferred from homology"/>
<reference evidence="18" key="1">
    <citation type="submission" date="2020-09" db="EMBL/GenBank/DDBJ databases">
        <title>A novel bacterium of genus Mangrovicoccus, isolated from South China Sea.</title>
        <authorList>
            <person name="Huang H."/>
            <person name="Mo K."/>
            <person name="Hu Y."/>
        </authorList>
    </citation>
    <scope>NUCLEOTIDE SEQUENCE</scope>
    <source>
        <strain evidence="18">HB182678</strain>
    </source>
</reference>
<keyword evidence="3" id="KW-0813">Transport</keyword>
<comment type="subcellular location">
    <subcellularLocation>
        <location evidence="1">Cell membrane</location>
        <topology evidence="1">Multi-pass membrane protein</topology>
    </subcellularLocation>
</comment>
<keyword evidence="6 15" id="KW-0812">Transmembrane</keyword>
<protein>
    <recommendedName>
        <fullName evidence="14">Ubiquinol oxidase polypeptide II</fullName>
    </recommendedName>
</protein>
<keyword evidence="8" id="KW-0249">Electron transport</keyword>
<keyword evidence="11 15" id="KW-0472">Membrane</keyword>
<evidence type="ECO:0000256" key="4">
    <source>
        <dbReference type="ARBA" id="ARBA00022475"/>
    </source>
</evidence>
<evidence type="ECO:0000256" key="10">
    <source>
        <dbReference type="ARBA" id="ARBA00023002"/>
    </source>
</evidence>
<dbReference type="GO" id="GO:0005886">
    <property type="term" value="C:plasma membrane"/>
    <property type="evidence" value="ECO:0007669"/>
    <property type="project" value="UniProtKB-SubCell"/>
</dbReference>
<dbReference type="Gene3D" id="2.60.40.420">
    <property type="entry name" value="Cupredoxins - blue copper proteins"/>
    <property type="match status" value="1"/>
</dbReference>
<evidence type="ECO:0000256" key="2">
    <source>
        <dbReference type="ARBA" id="ARBA00007866"/>
    </source>
</evidence>
<dbReference type="InterPro" id="IPR011759">
    <property type="entry name" value="Cyt_c_oxidase_su2_TM_dom"/>
</dbReference>
<comment type="caution">
    <text evidence="18">The sequence shown here is derived from an EMBL/GenBank/DDBJ whole genome shotgun (WGS) entry which is preliminary data.</text>
</comment>
<sequence>MAVMAAALSGCQYDVLFPAGWVGAQQRDLLVISTLLMLVVIIPVIFMAIYFPVKYRADREDKSDYDPAFAHSNKLEAIVWGGPIIIILILGWLTWIYTHRLDPYRPLDMAGEPVEVEAVSLDWKWLFIYPQYGIASVNELAVPEGRPINFRLTSSTVMNTFSVPALGGMIYSMAGMETKLHLVADETGTFAGRSAHYSGPGFSWMTFDTISMEEGDFEGWIEKVRAEGGELSRASYLELEKPTIAEPVHYYASVADGLFDRVRGMCVEEGKACMDQMMMIDEAGGGGLEGIPLEPLFEYDPQRAIDGFGNLLPSDDLSAQNLSYSDDAYLLAMLTSDADALCRTTPEQDNGN</sequence>
<evidence type="ECO:0000256" key="12">
    <source>
        <dbReference type="ARBA" id="ARBA00023139"/>
    </source>
</evidence>
<dbReference type="Pfam" id="PF06481">
    <property type="entry name" value="COX_ARM"/>
    <property type="match status" value="1"/>
</dbReference>
<dbReference type="Proteomes" id="UP000609121">
    <property type="component" value="Unassembled WGS sequence"/>
</dbReference>
<keyword evidence="9 15" id="KW-1133">Transmembrane helix</keyword>
<evidence type="ECO:0000259" key="16">
    <source>
        <dbReference type="PROSITE" id="PS50857"/>
    </source>
</evidence>
<dbReference type="InterPro" id="IPR036257">
    <property type="entry name" value="Cyt_c_oxidase_su2_TM_sf"/>
</dbReference>